<evidence type="ECO:0000256" key="10">
    <source>
        <dbReference type="PROSITE-ProRule" id="PRU01389"/>
    </source>
</evidence>
<feature type="domain" description="VLRF1" evidence="12">
    <location>
        <begin position="232"/>
        <end position="374"/>
    </location>
</feature>
<keyword evidence="3 10" id="KW-0963">Cytoplasm</keyword>
<dbReference type="GO" id="GO:0036503">
    <property type="term" value="P:ERAD pathway"/>
    <property type="evidence" value="ECO:0007669"/>
    <property type="project" value="TreeGrafter"/>
</dbReference>
<evidence type="ECO:0000256" key="5">
    <source>
        <dbReference type="ARBA" id="ARBA00022737"/>
    </source>
</evidence>
<proteinExistence type="inferred from homology"/>
<comment type="similarity">
    <text evidence="2 10">Belongs to the ANKZF1/VMS1 family.</text>
</comment>
<comment type="caution">
    <text evidence="13">The sequence shown here is derived from an EMBL/GenBank/DDBJ whole genome shotgun (WGS) entry which is preliminary data.</text>
</comment>
<keyword evidence="6 10" id="KW-0255">Endonuclease</keyword>
<evidence type="ECO:0000256" key="4">
    <source>
        <dbReference type="ARBA" id="ARBA00022722"/>
    </source>
</evidence>
<gene>
    <name evidence="13" type="ORF">IWQ60_000187</name>
</gene>
<dbReference type="OrthoDB" id="429841at2759"/>
<dbReference type="AlphaFoldDB" id="A0A9W8AGM3"/>
<feature type="region of interest" description="Disordered" evidence="11">
    <location>
        <begin position="97"/>
        <end position="139"/>
    </location>
</feature>
<dbReference type="PROSITE" id="PS52044">
    <property type="entry name" value="VLRF1"/>
    <property type="match status" value="1"/>
</dbReference>
<dbReference type="InterPro" id="IPR047139">
    <property type="entry name" value="ANKZ1/VMS1"/>
</dbReference>
<comment type="subcellular location">
    <subcellularLocation>
        <location evidence="1">Cytoplasm</location>
    </subcellularLocation>
</comment>
<feature type="active site" evidence="10">
    <location>
        <position position="277"/>
    </location>
</feature>
<keyword evidence="4 10" id="KW-0540">Nuclease</keyword>
<evidence type="ECO:0000256" key="7">
    <source>
        <dbReference type="ARBA" id="ARBA00022801"/>
    </source>
</evidence>
<comment type="domain">
    <text evidence="10">The VLRF1 domain mediates binding to the 60S ribosomal subunit.</text>
</comment>
<organism evidence="13 14">
    <name type="scientific">Tieghemiomyces parasiticus</name>
    <dbReference type="NCBI Taxonomy" id="78921"/>
    <lineage>
        <taxon>Eukaryota</taxon>
        <taxon>Fungi</taxon>
        <taxon>Fungi incertae sedis</taxon>
        <taxon>Zoopagomycota</taxon>
        <taxon>Kickxellomycotina</taxon>
        <taxon>Dimargaritomycetes</taxon>
        <taxon>Dimargaritales</taxon>
        <taxon>Dimargaritaceae</taxon>
        <taxon>Tieghemiomyces</taxon>
    </lineage>
</organism>
<accession>A0A9W8AGM3</accession>
<evidence type="ECO:0000256" key="2">
    <source>
        <dbReference type="ARBA" id="ARBA00009262"/>
    </source>
</evidence>
<keyword evidence="7 10" id="KW-0378">Hydrolase</keyword>
<evidence type="ECO:0000259" key="12">
    <source>
        <dbReference type="PROSITE" id="PS52044"/>
    </source>
</evidence>
<keyword evidence="9" id="KW-0175">Coiled coil</keyword>
<keyword evidence="14" id="KW-1185">Reference proteome</keyword>
<sequence length="680" mass="73478">MPSSCCIVPALRHLSTASMSLSVFALSPAVLEILASTTPRPEEQPPEGPSALIPRAEIDRVCPTCRGMAFRTAEQKRAHLRSDLHVHRLRTRVHGDIRLSSASDTDGTRSEPSDGTESDTSSGSVSSLHSEATPDPGTEPLLWLTATAEVPPIHHGDRLGIYQALFGNRRRGHYSRTADPKPVGYPADPLDPATEGPLAILAALQRPANLPPLPSPAQGDDVEARAGASAWHHRWWTVVLISGGRFAGAVFDNHTGTMRHHKTIQRYTTRRKQGGAQSKNDRAKGAAHSAGASLRRHNQAALEREVRDILERRWRPWVAHSSHIFAAVPRSERRTYLADPDLFDFTANVHSVPFATARPTLEAVERVYARLTAVRHRAGGEDAATALRRLNITPVETTPARPARDDTPVDVSPGFRLSPARSRHLLALLAADRETTFLSYVRRRAVNLNDALSVGPDPTLLHAAAARGSPAWVTLLLREGADPTLTGPAGSVQAYNVCPDDATRVAFVQFRQRRPGQWPWDTTAVPAVLEYQPPSVPPTNPPSVLTRAEPPRAPARAFAGPLPSAPLVAPPHPVTIRAPPVLPSAAPMTAPALPTTTIRPAVAAPIPPPVASRSRPRKPRTIASQTTTAFRPGPSTVGWGVLGTLPSYLAEVAPTEQRVKSDRELRAEAAERRLRQSCGE</sequence>
<evidence type="ECO:0000256" key="11">
    <source>
        <dbReference type="SAM" id="MobiDB-lite"/>
    </source>
</evidence>
<dbReference type="Proteomes" id="UP001150569">
    <property type="component" value="Unassembled WGS sequence"/>
</dbReference>
<evidence type="ECO:0000313" key="13">
    <source>
        <dbReference type="EMBL" id="KAJ1930576.1"/>
    </source>
</evidence>
<keyword evidence="5" id="KW-0677">Repeat</keyword>
<evidence type="ECO:0000256" key="3">
    <source>
        <dbReference type="ARBA" id="ARBA00022490"/>
    </source>
</evidence>
<evidence type="ECO:0000256" key="9">
    <source>
        <dbReference type="ARBA" id="ARBA00023054"/>
    </source>
</evidence>
<feature type="region of interest" description="Disordered" evidence="11">
    <location>
        <begin position="261"/>
        <end position="298"/>
    </location>
</feature>
<feature type="region of interest" description="Disordered" evidence="11">
    <location>
        <begin position="602"/>
        <end position="635"/>
    </location>
</feature>
<name>A0A9W8AGM3_9FUNG</name>
<dbReference type="PANTHER" id="PTHR16036:SF2">
    <property type="entry name" value="TRNA ENDONUCLEASE ANKZF1"/>
    <property type="match status" value="1"/>
</dbReference>
<dbReference type="GO" id="GO:0005737">
    <property type="term" value="C:cytoplasm"/>
    <property type="evidence" value="ECO:0007669"/>
    <property type="project" value="UniProtKB-SubCell"/>
</dbReference>
<dbReference type="PANTHER" id="PTHR16036">
    <property type="entry name" value="ANKYRIN REPEAT AND ZINC FINGER DOMAIN-CONTAINING PROTEIN 1"/>
    <property type="match status" value="1"/>
</dbReference>
<evidence type="ECO:0000313" key="14">
    <source>
        <dbReference type="Proteomes" id="UP001150569"/>
    </source>
</evidence>
<evidence type="ECO:0000256" key="8">
    <source>
        <dbReference type="ARBA" id="ARBA00023043"/>
    </source>
</evidence>
<feature type="compositionally biased region" description="Low complexity" evidence="11">
    <location>
        <begin position="113"/>
        <end position="127"/>
    </location>
</feature>
<dbReference type="GO" id="GO:0004519">
    <property type="term" value="F:endonuclease activity"/>
    <property type="evidence" value="ECO:0007669"/>
    <property type="project" value="UniProtKB-KW"/>
</dbReference>
<dbReference type="Pfam" id="PF18826">
    <property type="entry name" value="bVLRF1"/>
    <property type="match status" value="1"/>
</dbReference>
<protein>
    <recommendedName>
        <fullName evidence="12">VLRF1 domain-containing protein</fullName>
    </recommendedName>
</protein>
<evidence type="ECO:0000256" key="1">
    <source>
        <dbReference type="ARBA" id="ARBA00004496"/>
    </source>
</evidence>
<keyword evidence="8" id="KW-0040">ANK repeat</keyword>
<feature type="compositionally biased region" description="Basic residues" evidence="11">
    <location>
        <begin position="261"/>
        <end position="273"/>
    </location>
</feature>
<dbReference type="InterPro" id="IPR041175">
    <property type="entry name" value="VLRF1/Vms1"/>
</dbReference>
<dbReference type="EMBL" id="JANBPT010000004">
    <property type="protein sequence ID" value="KAJ1930576.1"/>
    <property type="molecule type" value="Genomic_DNA"/>
</dbReference>
<reference evidence="13" key="1">
    <citation type="submission" date="2022-07" db="EMBL/GenBank/DDBJ databases">
        <title>Phylogenomic reconstructions and comparative analyses of Kickxellomycotina fungi.</title>
        <authorList>
            <person name="Reynolds N.K."/>
            <person name="Stajich J.E."/>
            <person name="Barry K."/>
            <person name="Grigoriev I.V."/>
            <person name="Crous P."/>
            <person name="Smith M.E."/>
        </authorList>
    </citation>
    <scope>NUCLEOTIDE SEQUENCE</scope>
    <source>
        <strain evidence="13">RSA 861</strain>
    </source>
</reference>
<dbReference type="GO" id="GO:0016787">
    <property type="term" value="F:hydrolase activity"/>
    <property type="evidence" value="ECO:0007669"/>
    <property type="project" value="UniProtKB-KW"/>
</dbReference>
<evidence type="ECO:0000256" key="6">
    <source>
        <dbReference type="ARBA" id="ARBA00022759"/>
    </source>
</evidence>